<dbReference type="GO" id="GO:0003676">
    <property type="term" value="F:nucleic acid binding"/>
    <property type="evidence" value="ECO:0007669"/>
    <property type="project" value="InterPro"/>
</dbReference>
<sequence>MHQIISGGERLGFGYIDIVSVATRCTRWIIHKIIRRFCLFILPSCSAKSGISDPLLQMNVCCGIMCNRIIGPFFFGETSITANVYLDLLTEYVAPQLHDLQPTIIFQQDAAPPHWGLHVRGFLNETFPERWIGRGGPIPWPPRSPDITPLHFFLWGYVKDMVYGTKVRDITNLKQRITDATIDEGMLQPTWQEIQYRLDVLRATNGAHIEVY</sequence>
<keyword evidence="2" id="KW-1185">Reference proteome</keyword>
<dbReference type="PANTHER" id="PTHR47326:SF1">
    <property type="entry name" value="HTH PSQ-TYPE DOMAIN-CONTAINING PROTEIN"/>
    <property type="match status" value="1"/>
</dbReference>
<accession>A0A8C5R2R6</accession>
<evidence type="ECO:0000313" key="2">
    <source>
        <dbReference type="Proteomes" id="UP000694569"/>
    </source>
</evidence>
<evidence type="ECO:0008006" key="3">
    <source>
        <dbReference type="Google" id="ProtNLM"/>
    </source>
</evidence>
<reference evidence="1" key="1">
    <citation type="submission" date="2025-08" db="UniProtKB">
        <authorList>
            <consortium name="Ensembl"/>
        </authorList>
    </citation>
    <scope>IDENTIFICATION</scope>
</reference>
<dbReference type="Proteomes" id="UP000694569">
    <property type="component" value="Unplaced"/>
</dbReference>
<proteinExistence type="predicted"/>
<dbReference type="Gene3D" id="3.30.420.10">
    <property type="entry name" value="Ribonuclease H-like superfamily/Ribonuclease H"/>
    <property type="match status" value="1"/>
</dbReference>
<evidence type="ECO:0000313" key="1">
    <source>
        <dbReference type="Ensembl" id="ENSLLEP00000046377.1"/>
    </source>
</evidence>
<protein>
    <recommendedName>
        <fullName evidence="3">Transposase</fullName>
    </recommendedName>
</protein>
<dbReference type="OrthoDB" id="9986190at2759"/>
<dbReference type="GeneTree" id="ENSGT00940000167891"/>
<reference evidence="1" key="2">
    <citation type="submission" date="2025-09" db="UniProtKB">
        <authorList>
            <consortium name="Ensembl"/>
        </authorList>
    </citation>
    <scope>IDENTIFICATION</scope>
</reference>
<name>A0A8C5R2R6_9ANUR</name>
<organism evidence="1 2">
    <name type="scientific">Leptobrachium leishanense</name>
    <name type="common">Leishan spiny toad</name>
    <dbReference type="NCBI Taxonomy" id="445787"/>
    <lineage>
        <taxon>Eukaryota</taxon>
        <taxon>Metazoa</taxon>
        <taxon>Chordata</taxon>
        <taxon>Craniata</taxon>
        <taxon>Vertebrata</taxon>
        <taxon>Euteleostomi</taxon>
        <taxon>Amphibia</taxon>
        <taxon>Batrachia</taxon>
        <taxon>Anura</taxon>
        <taxon>Pelobatoidea</taxon>
        <taxon>Megophryidae</taxon>
        <taxon>Leptobrachium</taxon>
    </lineage>
</organism>
<dbReference type="InterPro" id="IPR036397">
    <property type="entry name" value="RNaseH_sf"/>
</dbReference>
<dbReference type="PANTHER" id="PTHR47326">
    <property type="entry name" value="TRANSPOSABLE ELEMENT TC3 TRANSPOSASE-LIKE PROTEIN"/>
    <property type="match status" value="1"/>
</dbReference>
<dbReference type="AlphaFoldDB" id="A0A8C5R2R6"/>
<dbReference type="Ensembl" id="ENSLLET00000048216.1">
    <property type="protein sequence ID" value="ENSLLEP00000046377.1"/>
    <property type="gene ID" value="ENSLLEG00000029405.1"/>
</dbReference>